<evidence type="ECO:0000256" key="1">
    <source>
        <dbReference type="SAM" id="MobiDB-lite"/>
    </source>
</evidence>
<comment type="caution">
    <text evidence="2">The sequence shown here is derived from an EMBL/GenBank/DDBJ whole genome shotgun (WGS) entry which is preliminary data.</text>
</comment>
<evidence type="ECO:0000313" key="3">
    <source>
        <dbReference type="Proteomes" id="UP001352852"/>
    </source>
</evidence>
<evidence type="ECO:0000313" key="2">
    <source>
        <dbReference type="EMBL" id="MED6295278.1"/>
    </source>
</evidence>
<name>A0ABU7F771_9TELE</name>
<proteinExistence type="predicted"/>
<feature type="region of interest" description="Disordered" evidence="1">
    <location>
        <begin position="89"/>
        <end position="166"/>
    </location>
</feature>
<feature type="compositionally biased region" description="Polar residues" evidence="1">
    <location>
        <begin position="100"/>
        <end position="114"/>
    </location>
</feature>
<feature type="compositionally biased region" description="Polar residues" evidence="1">
    <location>
        <begin position="33"/>
        <end position="53"/>
    </location>
</feature>
<sequence>MQRVLDCLHTDQLMRLFWDQPTAAEIESDLLSTTDQKSIKSPTECDQSSGSLKSRQKRASMSESHDLNIIFASAPDSFLEFFWRLKQVKPDSKRSKTASKRQTLTSNLHKITSNEQKRGNKDAKLDQHGENAQNDWRGNSTETGLKAQIHVKEKTNFKDAQSCNKT</sequence>
<gene>
    <name evidence="2" type="ORF">CHARACLAT_030010</name>
</gene>
<dbReference type="EMBL" id="JAHUTJ010078169">
    <property type="protein sequence ID" value="MED6295278.1"/>
    <property type="molecule type" value="Genomic_DNA"/>
</dbReference>
<dbReference type="Proteomes" id="UP001352852">
    <property type="component" value="Unassembled WGS sequence"/>
</dbReference>
<keyword evidence="3" id="KW-1185">Reference proteome</keyword>
<feature type="compositionally biased region" description="Basic and acidic residues" evidence="1">
    <location>
        <begin position="115"/>
        <end position="129"/>
    </location>
</feature>
<reference evidence="2 3" key="1">
    <citation type="submission" date="2021-06" db="EMBL/GenBank/DDBJ databases">
        <authorList>
            <person name="Palmer J.M."/>
        </authorList>
    </citation>
    <scope>NUCLEOTIDE SEQUENCE [LARGE SCALE GENOMIC DNA]</scope>
    <source>
        <strain evidence="2 3">CL_MEX2019</strain>
        <tissue evidence="2">Muscle</tissue>
    </source>
</reference>
<feature type="compositionally biased region" description="Polar residues" evidence="1">
    <location>
        <begin position="130"/>
        <end position="143"/>
    </location>
</feature>
<feature type="region of interest" description="Disordered" evidence="1">
    <location>
        <begin position="33"/>
        <end position="59"/>
    </location>
</feature>
<accession>A0ABU7F771</accession>
<protein>
    <submittedName>
        <fullName evidence="2">Uncharacterized protein</fullName>
    </submittedName>
</protein>
<organism evidence="2 3">
    <name type="scientific">Characodon lateralis</name>
    <dbReference type="NCBI Taxonomy" id="208331"/>
    <lineage>
        <taxon>Eukaryota</taxon>
        <taxon>Metazoa</taxon>
        <taxon>Chordata</taxon>
        <taxon>Craniata</taxon>
        <taxon>Vertebrata</taxon>
        <taxon>Euteleostomi</taxon>
        <taxon>Actinopterygii</taxon>
        <taxon>Neopterygii</taxon>
        <taxon>Teleostei</taxon>
        <taxon>Neoteleostei</taxon>
        <taxon>Acanthomorphata</taxon>
        <taxon>Ovalentaria</taxon>
        <taxon>Atherinomorphae</taxon>
        <taxon>Cyprinodontiformes</taxon>
        <taxon>Goodeidae</taxon>
        <taxon>Characodon</taxon>
    </lineage>
</organism>